<evidence type="ECO:0000259" key="5">
    <source>
        <dbReference type="PROSITE" id="PS51007"/>
    </source>
</evidence>
<evidence type="ECO:0000256" key="1">
    <source>
        <dbReference type="ARBA" id="ARBA00022617"/>
    </source>
</evidence>
<dbReference type="InterPro" id="IPR036909">
    <property type="entry name" value="Cyt_c-like_dom_sf"/>
</dbReference>
<sequence>MKRDHQTPAPTRHAYPLLSLRHALPGLLAAVVLSACGGDNDRTVFVDRPVEVPVDNVAKGKTIFSYETFGNEGFWTDAMQLPQGIAAAGVTPLDALSLGLNVNVNALSSGTAAALLDALDQINNGVDPADTVLASPAVTLALINEGAVIGVVPFAADGTRKPLGSDTGFNPADTLDLARGDKVGVTCAVCHAGTDGSVVPAGFAGPGSVGAQVDGVVAEGVDIGNIFAAAANPLAYLPLLQLQFTSLGDATLGNGDFAGIPDGASVAEATAAAREYLTGSDTVTGERYYPVTFFDPTPDGIGNATYIPPFFRTDLAAPWGHAGSFARLNDFNNLVYTVALDPTSLLTTEGRALLNALAGPVGDEIANRYEEALRDTGVLPDGVAISDVLPYVNAAQTGLAPGSPAGPAGRRVDDDALAALKAYTDQLPSPAAPEGLDPGQIALGEQIFRSPRPEGANCAACHTPNPDDPVANIVVSMTSLYPRYNDDLLVLLPDRGGLSPVQTTLAGPQPGYDNALIVLDASLRGQPRGFSKPLLLALDSKTEFLHNGSVTGADSAEALNNLLDPARGEDAPHPFYFPRDTMVTDDPDGRAALVTYLRSRTASPAP</sequence>
<dbReference type="Proteomes" id="UP000006764">
    <property type="component" value="Chromosome"/>
</dbReference>
<accession>A0A0B4XQA6</accession>
<organism evidence="6 7">
    <name type="scientific">Isoalcanivorax pacificus W11-5</name>
    <dbReference type="NCBI Taxonomy" id="391936"/>
    <lineage>
        <taxon>Bacteria</taxon>
        <taxon>Pseudomonadati</taxon>
        <taxon>Pseudomonadota</taxon>
        <taxon>Gammaproteobacteria</taxon>
        <taxon>Oceanospirillales</taxon>
        <taxon>Alcanivoracaceae</taxon>
        <taxon>Isoalcanivorax</taxon>
    </lineage>
</organism>
<dbReference type="GO" id="GO:0009055">
    <property type="term" value="F:electron transfer activity"/>
    <property type="evidence" value="ECO:0007669"/>
    <property type="project" value="InterPro"/>
</dbReference>
<evidence type="ECO:0000256" key="2">
    <source>
        <dbReference type="ARBA" id="ARBA00022723"/>
    </source>
</evidence>
<feature type="domain" description="Cytochrome c" evidence="5">
    <location>
        <begin position="175"/>
        <end position="281"/>
    </location>
</feature>
<keyword evidence="3 4" id="KW-0408">Iron</keyword>
<dbReference type="InterPro" id="IPR009056">
    <property type="entry name" value="Cyt_c-like_dom"/>
</dbReference>
<dbReference type="AlphaFoldDB" id="A0A0B4XQA6"/>
<evidence type="ECO:0000313" key="7">
    <source>
        <dbReference type="Proteomes" id="UP000006764"/>
    </source>
</evidence>
<dbReference type="HOGENOM" id="CLU_494255_0_0_6"/>
<feature type="domain" description="Cytochrome c" evidence="5">
    <location>
        <begin position="439"/>
        <end position="601"/>
    </location>
</feature>
<reference evidence="6 7" key="1">
    <citation type="journal article" date="2012" name="J. Bacteriol.">
        <title>Genome sequence of an alkane-degrading bacterium, Alcanivorax pacificus type strain W11-5, isolated from deep sea sediment.</title>
        <authorList>
            <person name="Lai Q."/>
            <person name="Shao Z."/>
        </authorList>
    </citation>
    <scope>NUCLEOTIDE SEQUENCE [LARGE SCALE GENOMIC DNA]</scope>
    <source>
        <strain evidence="6 7">W11-5</strain>
    </source>
</reference>
<evidence type="ECO:0000313" key="6">
    <source>
        <dbReference type="EMBL" id="AJD48935.1"/>
    </source>
</evidence>
<keyword evidence="7" id="KW-1185">Reference proteome</keyword>
<dbReference type="EMBL" id="CP004387">
    <property type="protein sequence ID" value="AJD48935.1"/>
    <property type="molecule type" value="Genomic_DNA"/>
</dbReference>
<evidence type="ECO:0000256" key="4">
    <source>
        <dbReference type="PROSITE-ProRule" id="PRU00433"/>
    </source>
</evidence>
<dbReference type="GO" id="GO:0046872">
    <property type="term" value="F:metal ion binding"/>
    <property type="evidence" value="ECO:0007669"/>
    <property type="project" value="UniProtKB-KW"/>
</dbReference>
<proteinExistence type="predicted"/>
<dbReference type="GO" id="GO:0020037">
    <property type="term" value="F:heme binding"/>
    <property type="evidence" value="ECO:0007669"/>
    <property type="project" value="InterPro"/>
</dbReference>
<evidence type="ECO:0000256" key="3">
    <source>
        <dbReference type="ARBA" id="ARBA00023004"/>
    </source>
</evidence>
<protein>
    <recommendedName>
        <fullName evidence="5">Cytochrome c domain-containing protein</fullName>
    </recommendedName>
</protein>
<keyword evidence="2 4" id="KW-0479">Metal-binding</keyword>
<dbReference type="RefSeq" id="WP_008738706.1">
    <property type="nucleotide sequence ID" value="NZ_CP004387.1"/>
</dbReference>
<dbReference type="STRING" id="391936.S7S_12615"/>
<gene>
    <name evidence="6" type="ORF">S7S_12615</name>
</gene>
<name>A0A0B4XQA6_9GAMM</name>
<dbReference type="KEGG" id="apac:S7S_12615"/>
<dbReference type="PROSITE" id="PS51007">
    <property type="entry name" value="CYTC"/>
    <property type="match status" value="2"/>
</dbReference>
<keyword evidence="1 4" id="KW-0349">Heme</keyword>
<dbReference type="SUPFAM" id="SSF46626">
    <property type="entry name" value="Cytochrome c"/>
    <property type="match status" value="1"/>
</dbReference>